<feature type="region of interest" description="Disordered" evidence="2">
    <location>
        <begin position="229"/>
        <end position="317"/>
    </location>
</feature>
<dbReference type="InterPro" id="IPR008942">
    <property type="entry name" value="ENTH_VHS"/>
</dbReference>
<dbReference type="PANTHER" id="PTHR47789">
    <property type="entry name" value="LAS SEVENTEEN-BINDING PROTEIN 5"/>
    <property type="match status" value="1"/>
</dbReference>
<dbReference type="InterPro" id="IPR038425">
    <property type="entry name" value="GAT_sf"/>
</dbReference>
<evidence type="ECO:0000313" key="4">
    <source>
        <dbReference type="EMBL" id="CEO56655.1"/>
    </source>
</evidence>
<dbReference type="Gene3D" id="1.20.58.160">
    <property type="match status" value="1"/>
</dbReference>
<dbReference type="InterPro" id="IPR045007">
    <property type="entry name" value="LSB5"/>
</dbReference>
<dbReference type="SUPFAM" id="SSF48464">
    <property type="entry name" value="ENTH/VHS domain"/>
    <property type="match status" value="1"/>
</dbReference>
<feature type="domain" description="VHS" evidence="3">
    <location>
        <begin position="18"/>
        <end position="79"/>
    </location>
</feature>
<dbReference type="InterPro" id="IPR002014">
    <property type="entry name" value="VHS_dom"/>
</dbReference>
<protein>
    <recommendedName>
        <fullName evidence="3">VHS domain-containing protein</fullName>
    </recommendedName>
</protein>
<dbReference type="CDD" id="cd14232">
    <property type="entry name" value="GAT_LSB5"/>
    <property type="match status" value="1"/>
</dbReference>
<reference evidence="4" key="1">
    <citation type="submission" date="2015-01" db="EMBL/GenBank/DDBJ databases">
        <authorList>
            <person name="Durling Mikael"/>
        </authorList>
    </citation>
    <scope>NUCLEOTIDE SEQUENCE</scope>
</reference>
<evidence type="ECO:0000259" key="3">
    <source>
        <dbReference type="PROSITE" id="PS50179"/>
    </source>
</evidence>
<dbReference type="GO" id="GO:0035091">
    <property type="term" value="F:phosphatidylinositol binding"/>
    <property type="evidence" value="ECO:0007669"/>
    <property type="project" value="InterPro"/>
</dbReference>
<sequence length="317" mass="35170">MFQQKKPYSAVTVTIENLTGETYEEEDLSGIPELVEVIKLQASGPSEAARAIRKKLKYGNVHRQIRALVILDGLIQNAGPSHKKTSSSGSFFGGSKDKKKEKDKAKGGKRKPFNLEAEKETMKVVIADATIHSTSLLNTMQSINRETQRISDHPKAVEEFEACKQLRRRVLRYIHRVEQEEWLGSLLNANDALVHSLMSFEQMDRSIDADSDSDDELAEQAHMYRMMTEKASQFGKAPASPTSSQPPDLGGLSLNAPGAPPRPSATTKPHSSPPRQPPRPAPVQEDFAEDDDDDEDNPFGDRNVIETPSLEKGAPRW</sequence>
<dbReference type="CDD" id="cd16980">
    <property type="entry name" value="VHS_Lsb5"/>
    <property type="match status" value="1"/>
</dbReference>
<comment type="subunit">
    <text evidence="1">Component of the ESCRT-0 complex composed of HSE1 and VPS27.</text>
</comment>
<feature type="compositionally biased region" description="Basic and acidic residues" evidence="2">
    <location>
        <begin position="95"/>
        <end position="106"/>
    </location>
</feature>
<dbReference type="SUPFAM" id="SSF89009">
    <property type="entry name" value="GAT-like domain"/>
    <property type="match status" value="1"/>
</dbReference>
<dbReference type="GO" id="GO:0007034">
    <property type="term" value="P:vacuolar transport"/>
    <property type="evidence" value="ECO:0007669"/>
    <property type="project" value="UniProtKB-ARBA"/>
</dbReference>
<feature type="compositionally biased region" description="Acidic residues" evidence="2">
    <location>
        <begin position="286"/>
        <end position="298"/>
    </location>
</feature>
<dbReference type="Pfam" id="PF00790">
    <property type="entry name" value="VHS"/>
    <property type="match status" value="1"/>
</dbReference>
<gene>
    <name evidence="4" type="ORF">BN869_000012713_1</name>
</gene>
<organism evidence="4">
    <name type="scientific">Bionectria ochroleuca</name>
    <name type="common">Gliocladium roseum</name>
    <dbReference type="NCBI Taxonomy" id="29856"/>
    <lineage>
        <taxon>Eukaryota</taxon>
        <taxon>Fungi</taxon>
        <taxon>Dikarya</taxon>
        <taxon>Ascomycota</taxon>
        <taxon>Pezizomycotina</taxon>
        <taxon>Sordariomycetes</taxon>
        <taxon>Hypocreomycetidae</taxon>
        <taxon>Hypocreales</taxon>
        <taxon>Bionectriaceae</taxon>
        <taxon>Clonostachys</taxon>
    </lineage>
</organism>
<dbReference type="Gene3D" id="1.25.40.90">
    <property type="match status" value="1"/>
</dbReference>
<evidence type="ECO:0000256" key="2">
    <source>
        <dbReference type="SAM" id="MobiDB-lite"/>
    </source>
</evidence>
<dbReference type="GO" id="GO:0043130">
    <property type="term" value="F:ubiquitin binding"/>
    <property type="evidence" value="ECO:0007669"/>
    <property type="project" value="InterPro"/>
</dbReference>
<dbReference type="EMBL" id="CDPU01000071">
    <property type="protein sequence ID" value="CEO56655.1"/>
    <property type="molecule type" value="Genomic_DNA"/>
</dbReference>
<dbReference type="PROSITE" id="PS50179">
    <property type="entry name" value="VHS"/>
    <property type="match status" value="1"/>
</dbReference>
<name>A0A0B7KP27_BIOOC</name>
<evidence type="ECO:0000256" key="1">
    <source>
        <dbReference type="ARBA" id="ARBA00011446"/>
    </source>
</evidence>
<feature type="compositionally biased region" description="Pro residues" evidence="2">
    <location>
        <begin position="271"/>
        <end position="281"/>
    </location>
</feature>
<dbReference type="GO" id="GO:0051666">
    <property type="term" value="P:actin cortical patch localization"/>
    <property type="evidence" value="ECO:0007669"/>
    <property type="project" value="TreeGrafter"/>
</dbReference>
<dbReference type="GO" id="GO:0006897">
    <property type="term" value="P:endocytosis"/>
    <property type="evidence" value="ECO:0007669"/>
    <property type="project" value="InterPro"/>
</dbReference>
<dbReference type="InterPro" id="IPR044103">
    <property type="entry name" value="GAT_LSB5"/>
</dbReference>
<accession>A0A0B7KP27</accession>
<dbReference type="GO" id="GO:0007015">
    <property type="term" value="P:actin filament organization"/>
    <property type="evidence" value="ECO:0007669"/>
    <property type="project" value="InterPro"/>
</dbReference>
<proteinExistence type="predicted"/>
<dbReference type="GO" id="GO:0030479">
    <property type="term" value="C:actin cortical patch"/>
    <property type="evidence" value="ECO:0007669"/>
    <property type="project" value="TreeGrafter"/>
</dbReference>
<feature type="region of interest" description="Disordered" evidence="2">
    <location>
        <begin position="79"/>
        <end position="112"/>
    </location>
</feature>
<dbReference type="AlphaFoldDB" id="A0A0B7KP27"/>
<dbReference type="PANTHER" id="PTHR47789:SF1">
    <property type="entry name" value="LAS SEVENTEEN-BINDING PROTEIN 5"/>
    <property type="match status" value="1"/>
</dbReference>